<evidence type="ECO:0000313" key="3">
    <source>
        <dbReference type="Proteomes" id="UP001596513"/>
    </source>
</evidence>
<dbReference type="Proteomes" id="UP001596513">
    <property type="component" value="Unassembled WGS sequence"/>
</dbReference>
<accession>A0ABW2U8J3</accession>
<comment type="caution">
    <text evidence="2">The sequence shown here is derived from an EMBL/GenBank/DDBJ whole genome shotgun (WGS) entry which is preliminary data.</text>
</comment>
<organism evidence="2 3">
    <name type="scientific">Hymenobacter humi</name>
    <dbReference type="NCBI Taxonomy" id="1411620"/>
    <lineage>
        <taxon>Bacteria</taxon>
        <taxon>Pseudomonadati</taxon>
        <taxon>Bacteroidota</taxon>
        <taxon>Cytophagia</taxon>
        <taxon>Cytophagales</taxon>
        <taxon>Hymenobacteraceae</taxon>
        <taxon>Hymenobacter</taxon>
    </lineage>
</organism>
<dbReference type="RefSeq" id="WP_380205290.1">
    <property type="nucleotide sequence ID" value="NZ_JBHTEK010000001.1"/>
</dbReference>
<sequence>MKKYVFLAACGLLLAACYKADTTDGPAPVAAGFDQAFTLQYRQEAELPLRQSPELTIGLADLSYSFCPPNAMCFAPDFVAPTLRITDAQGLTREVKMPAFGHEPRNQGWIDSTSIRANSRRYVLYYTSWNTSWNRRKATSSTWITSKNSINSQKQGITVQLRVAKPN</sequence>
<evidence type="ECO:0000256" key="1">
    <source>
        <dbReference type="SAM" id="SignalP"/>
    </source>
</evidence>
<feature type="chain" id="PRO_5045771947" description="Lipoprotein" evidence="1">
    <location>
        <begin position="21"/>
        <end position="167"/>
    </location>
</feature>
<proteinExistence type="predicted"/>
<reference evidence="3" key="1">
    <citation type="journal article" date="2019" name="Int. J. Syst. Evol. Microbiol.">
        <title>The Global Catalogue of Microorganisms (GCM) 10K type strain sequencing project: providing services to taxonomists for standard genome sequencing and annotation.</title>
        <authorList>
            <consortium name="The Broad Institute Genomics Platform"/>
            <consortium name="The Broad Institute Genome Sequencing Center for Infectious Disease"/>
            <person name="Wu L."/>
            <person name="Ma J."/>
        </authorList>
    </citation>
    <scope>NUCLEOTIDE SEQUENCE [LARGE SCALE GENOMIC DNA]</scope>
    <source>
        <strain evidence="3">JCM 19635</strain>
    </source>
</reference>
<gene>
    <name evidence="2" type="ORF">ACFQT0_22420</name>
</gene>
<keyword evidence="3" id="KW-1185">Reference proteome</keyword>
<feature type="signal peptide" evidence="1">
    <location>
        <begin position="1"/>
        <end position="20"/>
    </location>
</feature>
<keyword evidence="1" id="KW-0732">Signal</keyword>
<name>A0ABW2U8J3_9BACT</name>
<protein>
    <recommendedName>
        <fullName evidence="4">Lipoprotein</fullName>
    </recommendedName>
</protein>
<evidence type="ECO:0000313" key="2">
    <source>
        <dbReference type="EMBL" id="MFC7669815.1"/>
    </source>
</evidence>
<evidence type="ECO:0008006" key="4">
    <source>
        <dbReference type="Google" id="ProtNLM"/>
    </source>
</evidence>
<dbReference type="PROSITE" id="PS51257">
    <property type="entry name" value="PROKAR_LIPOPROTEIN"/>
    <property type="match status" value="1"/>
</dbReference>
<dbReference type="EMBL" id="JBHTEK010000001">
    <property type="protein sequence ID" value="MFC7669815.1"/>
    <property type="molecule type" value="Genomic_DNA"/>
</dbReference>